<evidence type="ECO:0000256" key="1">
    <source>
        <dbReference type="ARBA" id="ARBA00004141"/>
    </source>
</evidence>
<reference evidence="7" key="1">
    <citation type="journal article" date="2013" name="Genetics">
        <title>The draft genome and transcriptome of Panagrellus redivivus are shaped by the harsh demands of a free-living lifestyle.</title>
        <authorList>
            <person name="Srinivasan J."/>
            <person name="Dillman A.R."/>
            <person name="Macchietto M.G."/>
            <person name="Heikkinen L."/>
            <person name="Lakso M."/>
            <person name="Fracchia K.M."/>
            <person name="Antoshechkin I."/>
            <person name="Mortazavi A."/>
            <person name="Wong G."/>
            <person name="Sternberg P.W."/>
        </authorList>
    </citation>
    <scope>NUCLEOTIDE SEQUENCE [LARGE SCALE GENOMIC DNA]</scope>
    <source>
        <strain evidence="7">MT8872</strain>
    </source>
</reference>
<reference evidence="8" key="2">
    <citation type="submission" date="2020-10" db="UniProtKB">
        <authorList>
            <consortium name="WormBaseParasite"/>
        </authorList>
    </citation>
    <scope>IDENTIFICATION</scope>
</reference>
<evidence type="ECO:0000256" key="3">
    <source>
        <dbReference type="ARBA" id="ARBA00022692"/>
    </source>
</evidence>
<comment type="caution">
    <text evidence="6">Lacks conserved residue(s) required for the propagation of feature annotation.</text>
</comment>
<dbReference type="AlphaFoldDB" id="A0A7E4VEE8"/>
<feature type="transmembrane region" description="Helical" evidence="6">
    <location>
        <begin position="131"/>
        <end position="149"/>
    </location>
</feature>
<keyword evidence="3 6" id="KW-0812">Transmembrane</keyword>
<dbReference type="Gene3D" id="1.20.1070.10">
    <property type="entry name" value="Rhodopsin 7-helix transmembrane proteins"/>
    <property type="match status" value="1"/>
</dbReference>
<evidence type="ECO:0000256" key="2">
    <source>
        <dbReference type="ARBA" id="ARBA00005692"/>
    </source>
</evidence>
<dbReference type="PANTHER" id="PTHR31627:SF42">
    <property type="entry name" value="G_PROTEIN_RECEP_F1_2 DOMAIN-CONTAINING PROTEIN-RELATED"/>
    <property type="match status" value="1"/>
</dbReference>
<name>A0A7E4VEE8_PANRE</name>
<feature type="transmembrane region" description="Helical" evidence="6">
    <location>
        <begin position="31"/>
        <end position="54"/>
    </location>
</feature>
<evidence type="ECO:0000256" key="5">
    <source>
        <dbReference type="ARBA" id="ARBA00023136"/>
    </source>
</evidence>
<dbReference type="SUPFAM" id="SSF81321">
    <property type="entry name" value="Family A G protein-coupled receptor-like"/>
    <property type="match status" value="1"/>
</dbReference>
<keyword evidence="4 6" id="KW-1133">Transmembrane helix</keyword>
<dbReference type="Proteomes" id="UP000492821">
    <property type="component" value="Unassembled WGS sequence"/>
</dbReference>
<keyword evidence="5 6" id="KW-0472">Membrane</keyword>
<dbReference type="PANTHER" id="PTHR31627">
    <property type="entry name" value="SERPENTINE RECEPTOR CLASS GAMMA-RELATED"/>
    <property type="match status" value="1"/>
</dbReference>
<sequence>MVMDLTIYYQGRLLGAPIYLDFVEAIPTDGAVPMILMFIGYGSIYCGQLLNAMISFNRFSVIYLKANYVEFWKKYLKLFLLFAFVIPLCLTIQFTVTQPAMLLYDESDPKLGYYLKERINKPIYDKSIRSVILFGFTGVSSLCMNCYVLKHLMQHRKKTDHSHTRITVAVSMNDLTPINARFLAYNISTFVFECMIAIVQVGS</sequence>
<dbReference type="Pfam" id="PF02118">
    <property type="entry name" value="Srg"/>
    <property type="match status" value="1"/>
</dbReference>
<dbReference type="GO" id="GO:0004888">
    <property type="term" value="F:transmembrane signaling receptor activity"/>
    <property type="evidence" value="ECO:0007669"/>
    <property type="project" value="InterPro"/>
</dbReference>
<dbReference type="GO" id="GO:0016020">
    <property type="term" value="C:membrane"/>
    <property type="evidence" value="ECO:0007669"/>
    <property type="project" value="UniProtKB-SubCell"/>
</dbReference>
<protein>
    <recommendedName>
        <fullName evidence="6">Serpentine receptor class gamma</fullName>
    </recommendedName>
</protein>
<dbReference type="InterPro" id="IPR051119">
    <property type="entry name" value="Nematode_SR-like"/>
</dbReference>
<evidence type="ECO:0000313" key="7">
    <source>
        <dbReference type="Proteomes" id="UP000492821"/>
    </source>
</evidence>
<evidence type="ECO:0000313" key="8">
    <source>
        <dbReference type="WBParaSite" id="Pan_g19258.t1"/>
    </source>
</evidence>
<evidence type="ECO:0000256" key="4">
    <source>
        <dbReference type="ARBA" id="ARBA00022989"/>
    </source>
</evidence>
<comment type="subcellular location">
    <subcellularLocation>
        <location evidence="1">Membrane</location>
        <topology evidence="1">Multi-pass membrane protein</topology>
    </subcellularLocation>
</comment>
<comment type="similarity">
    <text evidence="2 6">Belongs to the nematode receptor-like protein srg family.</text>
</comment>
<dbReference type="WBParaSite" id="Pan_g19258.t1">
    <property type="protein sequence ID" value="Pan_g19258.t1"/>
    <property type="gene ID" value="Pan_g19258"/>
</dbReference>
<dbReference type="GO" id="GO:0007606">
    <property type="term" value="P:sensory perception of chemical stimulus"/>
    <property type="evidence" value="ECO:0007669"/>
    <property type="project" value="UniProtKB-UniRule"/>
</dbReference>
<proteinExistence type="inferred from homology"/>
<feature type="transmembrane region" description="Helical" evidence="6">
    <location>
        <begin position="75"/>
        <end position="96"/>
    </location>
</feature>
<accession>A0A7E4VEE8</accession>
<dbReference type="InterPro" id="IPR000609">
    <property type="entry name" value="7TM_GPCR_serpentine_rcpt_Srg"/>
</dbReference>
<organism evidence="7 8">
    <name type="scientific">Panagrellus redivivus</name>
    <name type="common">Microworm</name>
    <dbReference type="NCBI Taxonomy" id="6233"/>
    <lineage>
        <taxon>Eukaryota</taxon>
        <taxon>Metazoa</taxon>
        <taxon>Ecdysozoa</taxon>
        <taxon>Nematoda</taxon>
        <taxon>Chromadorea</taxon>
        <taxon>Rhabditida</taxon>
        <taxon>Tylenchina</taxon>
        <taxon>Panagrolaimomorpha</taxon>
        <taxon>Panagrolaimoidea</taxon>
        <taxon>Panagrolaimidae</taxon>
        <taxon>Panagrellus</taxon>
    </lineage>
</organism>
<feature type="transmembrane region" description="Helical" evidence="6">
    <location>
        <begin position="182"/>
        <end position="202"/>
    </location>
</feature>
<keyword evidence="7" id="KW-1185">Reference proteome</keyword>
<evidence type="ECO:0000256" key="6">
    <source>
        <dbReference type="RuleBase" id="RU280813"/>
    </source>
</evidence>